<evidence type="ECO:0000256" key="8">
    <source>
        <dbReference type="PROSITE-ProRule" id="PRU00042"/>
    </source>
</evidence>
<reference evidence="11" key="2">
    <citation type="submission" date="2022-03" db="EMBL/GenBank/DDBJ databases">
        <title>Draft title - Genomic analysis of global carrot germplasm unveils the trajectory of domestication and the origin of high carotenoid orange carrot.</title>
        <authorList>
            <person name="Iorizzo M."/>
            <person name="Ellison S."/>
            <person name="Senalik D."/>
            <person name="Macko-Podgorni A."/>
            <person name="Grzebelus D."/>
            <person name="Bostan H."/>
            <person name="Rolling W."/>
            <person name="Curaba J."/>
            <person name="Simon P."/>
        </authorList>
    </citation>
    <scope>NUCLEOTIDE SEQUENCE</scope>
    <source>
        <tissue evidence="11">Leaf</tissue>
    </source>
</reference>
<accession>A0AAF0XXU1</accession>
<evidence type="ECO:0000256" key="7">
    <source>
        <dbReference type="ARBA" id="ARBA00023242"/>
    </source>
</evidence>
<keyword evidence="5" id="KW-0805">Transcription regulation</keyword>
<evidence type="ECO:0000256" key="9">
    <source>
        <dbReference type="SAM" id="MobiDB-lite"/>
    </source>
</evidence>
<keyword evidence="12" id="KW-1185">Reference proteome</keyword>
<dbReference type="Gene3D" id="3.30.160.60">
    <property type="entry name" value="Classic Zinc Finger"/>
    <property type="match status" value="1"/>
</dbReference>
<dbReference type="SMART" id="SM00355">
    <property type="entry name" value="ZnF_C2H2"/>
    <property type="match status" value="1"/>
</dbReference>
<evidence type="ECO:0000256" key="2">
    <source>
        <dbReference type="ARBA" id="ARBA00022723"/>
    </source>
</evidence>
<keyword evidence="3 8" id="KW-0863">Zinc-finger</keyword>
<gene>
    <name evidence="11" type="ORF">DCAR_0935704</name>
</gene>
<dbReference type="GO" id="GO:0005634">
    <property type="term" value="C:nucleus"/>
    <property type="evidence" value="ECO:0007669"/>
    <property type="project" value="UniProtKB-SubCell"/>
</dbReference>
<reference evidence="11" key="1">
    <citation type="journal article" date="2016" name="Nat. Genet.">
        <title>A high-quality carrot genome assembly provides new insights into carotenoid accumulation and asterid genome evolution.</title>
        <authorList>
            <person name="Iorizzo M."/>
            <person name="Ellison S."/>
            <person name="Senalik D."/>
            <person name="Zeng P."/>
            <person name="Satapoomin P."/>
            <person name="Huang J."/>
            <person name="Bowman M."/>
            <person name="Iovene M."/>
            <person name="Sanseverino W."/>
            <person name="Cavagnaro P."/>
            <person name="Yildiz M."/>
            <person name="Macko-Podgorni A."/>
            <person name="Moranska E."/>
            <person name="Grzebelus E."/>
            <person name="Grzebelus D."/>
            <person name="Ashrafi H."/>
            <person name="Zheng Z."/>
            <person name="Cheng S."/>
            <person name="Spooner D."/>
            <person name="Van Deynze A."/>
            <person name="Simon P."/>
        </authorList>
    </citation>
    <scope>NUCLEOTIDE SEQUENCE</scope>
    <source>
        <tissue evidence="11">Leaf</tissue>
    </source>
</reference>
<evidence type="ECO:0000256" key="4">
    <source>
        <dbReference type="ARBA" id="ARBA00022833"/>
    </source>
</evidence>
<feature type="region of interest" description="Disordered" evidence="9">
    <location>
        <begin position="152"/>
        <end position="198"/>
    </location>
</feature>
<evidence type="ECO:0000256" key="3">
    <source>
        <dbReference type="ARBA" id="ARBA00022771"/>
    </source>
</evidence>
<dbReference type="Proteomes" id="UP000077755">
    <property type="component" value="Chromosome 9"/>
</dbReference>
<keyword evidence="4" id="KW-0862">Zinc</keyword>
<dbReference type="GO" id="GO:0008270">
    <property type="term" value="F:zinc ion binding"/>
    <property type="evidence" value="ECO:0007669"/>
    <property type="project" value="UniProtKB-KW"/>
</dbReference>
<dbReference type="InterPro" id="IPR052426">
    <property type="entry name" value="Plant_dev_regulator"/>
</dbReference>
<evidence type="ECO:0000256" key="5">
    <source>
        <dbReference type="ARBA" id="ARBA00023015"/>
    </source>
</evidence>
<feature type="region of interest" description="Disordered" evidence="9">
    <location>
        <begin position="102"/>
        <end position="138"/>
    </location>
</feature>
<feature type="compositionally biased region" description="Low complexity" evidence="9">
    <location>
        <begin position="154"/>
        <end position="167"/>
    </location>
</feature>
<sequence length="251" mass="28100">MERNNKYTDSNLKNQSIFCGAMKDSSNSSSNNNNNNKVLIRESWRDISSMGERSVTRDDLFSWPPRSYTCSFCKREFRSAQALGGHMNVHRRDRARLLRHSPPRTGQFSILNPNLDPNQNLNPNPNPKPQPNFSSSSTSSILFRQPFTSNLAPSVTNISSPSSTSQTKRWARSTTKDPSVIDHLSRNSGENISNKRHTKGYFGVGKLDGFCIAGKESDNVKKPEVVRLNLEIGIISDSSSDLDLELRLGHS</sequence>
<dbReference type="EMBL" id="CP093351">
    <property type="protein sequence ID" value="WOH16155.1"/>
    <property type="molecule type" value="Genomic_DNA"/>
</dbReference>
<name>A0AAF0XXU1_DAUCS</name>
<dbReference type="Pfam" id="PF13912">
    <property type="entry name" value="zf-C2H2_6"/>
    <property type="match status" value="1"/>
</dbReference>
<dbReference type="SUPFAM" id="SSF57667">
    <property type="entry name" value="beta-beta-alpha zinc fingers"/>
    <property type="match status" value="1"/>
</dbReference>
<organism evidence="11 12">
    <name type="scientific">Daucus carota subsp. sativus</name>
    <name type="common">Carrot</name>
    <dbReference type="NCBI Taxonomy" id="79200"/>
    <lineage>
        <taxon>Eukaryota</taxon>
        <taxon>Viridiplantae</taxon>
        <taxon>Streptophyta</taxon>
        <taxon>Embryophyta</taxon>
        <taxon>Tracheophyta</taxon>
        <taxon>Spermatophyta</taxon>
        <taxon>Magnoliopsida</taxon>
        <taxon>eudicotyledons</taxon>
        <taxon>Gunneridae</taxon>
        <taxon>Pentapetalae</taxon>
        <taxon>asterids</taxon>
        <taxon>campanulids</taxon>
        <taxon>Apiales</taxon>
        <taxon>Apiaceae</taxon>
        <taxon>Apioideae</taxon>
        <taxon>Scandiceae</taxon>
        <taxon>Daucinae</taxon>
        <taxon>Daucus</taxon>
        <taxon>Daucus sect. Daucus</taxon>
    </lineage>
</organism>
<dbReference type="PROSITE" id="PS00028">
    <property type="entry name" value="ZINC_FINGER_C2H2_1"/>
    <property type="match status" value="1"/>
</dbReference>
<dbReference type="KEGG" id="dcr:108202218"/>
<dbReference type="PROSITE" id="PS50157">
    <property type="entry name" value="ZINC_FINGER_C2H2_2"/>
    <property type="match status" value="1"/>
</dbReference>
<evidence type="ECO:0000313" key="11">
    <source>
        <dbReference type="EMBL" id="WOH16155.1"/>
    </source>
</evidence>
<evidence type="ECO:0000256" key="6">
    <source>
        <dbReference type="ARBA" id="ARBA00023163"/>
    </source>
</evidence>
<proteinExistence type="predicted"/>
<keyword evidence="7" id="KW-0539">Nucleus</keyword>
<dbReference type="InterPro" id="IPR013087">
    <property type="entry name" value="Znf_C2H2_type"/>
</dbReference>
<feature type="domain" description="C2H2-type" evidence="10">
    <location>
        <begin position="68"/>
        <end position="95"/>
    </location>
</feature>
<evidence type="ECO:0000259" key="10">
    <source>
        <dbReference type="PROSITE" id="PS50157"/>
    </source>
</evidence>
<comment type="subcellular location">
    <subcellularLocation>
        <location evidence="1">Nucleus</location>
    </subcellularLocation>
</comment>
<evidence type="ECO:0000313" key="12">
    <source>
        <dbReference type="Proteomes" id="UP000077755"/>
    </source>
</evidence>
<protein>
    <recommendedName>
        <fullName evidence="10">C2H2-type domain-containing protein</fullName>
    </recommendedName>
</protein>
<dbReference type="InterPro" id="IPR036236">
    <property type="entry name" value="Znf_C2H2_sf"/>
</dbReference>
<evidence type="ECO:0000256" key="1">
    <source>
        <dbReference type="ARBA" id="ARBA00004123"/>
    </source>
</evidence>
<keyword evidence="6" id="KW-0804">Transcription</keyword>
<keyword evidence="2" id="KW-0479">Metal-binding</keyword>
<dbReference type="AlphaFoldDB" id="A0AAF0XXU1"/>
<feature type="compositionally biased region" description="Low complexity" evidence="9">
    <location>
        <begin position="111"/>
        <end position="123"/>
    </location>
</feature>
<dbReference type="PANTHER" id="PTHR45801:SF110">
    <property type="entry name" value="TRANSCRIPTIONAL REGULATOR SUPERMAN"/>
    <property type="match status" value="1"/>
</dbReference>
<dbReference type="PANTHER" id="PTHR45801">
    <property type="entry name" value="OS07G0101800 PROTEIN"/>
    <property type="match status" value="1"/>
</dbReference>